<dbReference type="PANTHER" id="PTHR11893">
    <property type="entry name" value="INNEXIN"/>
    <property type="match status" value="1"/>
</dbReference>
<sequence length="162" mass="18898">MDILIDFVSQFIQNRHEDDHFDRLNYQITPFLFVLLSLVNISKLYIGSAINCFAKAEFKEGWWVPFILILQACSFYIPHLIWRSFNWLSGFQVKAVVSASKEVEQQTNDEITKIIAKSLFHASQQQHQPICFVYKYAQLTNFTVECVLPLNMACYFISSLQT</sequence>
<feature type="transmembrane region" description="Helical" evidence="12">
    <location>
        <begin position="31"/>
        <end position="50"/>
    </location>
</feature>
<evidence type="ECO:0000256" key="12">
    <source>
        <dbReference type="SAM" id="Phobius"/>
    </source>
</evidence>
<dbReference type="GO" id="GO:0005921">
    <property type="term" value="C:gap junction"/>
    <property type="evidence" value="ECO:0007669"/>
    <property type="project" value="UniProtKB-SubCell"/>
</dbReference>
<keyword evidence="10 12" id="KW-0472">Membrane</keyword>
<keyword evidence="5 12" id="KW-0812">Transmembrane</keyword>
<keyword evidence="3" id="KW-0813">Transport</keyword>
<evidence type="ECO:0000256" key="7">
    <source>
        <dbReference type="ARBA" id="ARBA00022949"/>
    </source>
</evidence>
<dbReference type="GO" id="GO:0005243">
    <property type="term" value="F:gap junction channel activity"/>
    <property type="evidence" value="ECO:0007669"/>
    <property type="project" value="TreeGrafter"/>
</dbReference>
<accession>A0A915P409</accession>
<evidence type="ECO:0000256" key="5">
    <source>
        <dbReference type="ARBA" id="ARBA00022692"/>
    </source>
</evidence>
<evidence type="ECO:0000256" key="6">
    <source>
        <dbReference type="ARBA" id="ARBA00022868"/>
    </source>
</evidence>
<keyword evidence="13" id="KW-1185">Reference proteome</keyword>
<keyword evidence="6" id="KW-0303">Gap junction</keyword>
<evidence type="ECO:0000256" key="4">
    <source>
        <dbReference type="ARBA" id="ARBA00022475"/>
    </source>
</evidence>
<dbReference type="WBParaSite" id="scf7180000422318.g8754">
    <property type="protein sequence ID" value="scf7180000422318.g8754"/>
    <property type="gene ID" value="scf7180000422318.g8754"/>
</dbReference>
<dbReference type="GO" id="GO:0034220">
    <property type="term" value="P:monoatomic ion transmembrane transport"/>
    <property type="evidence" value="ECO:0007669"/>
    <property type="project" value="UniProtKB-KW"/>
</dbReference>
<keyword evidence="4" id="KW-1003">Cell membrane</keyword>
<dbReference type="AlphaFoldDB" id="A0A915P409"/>
<evidence type="ECO:0000313" key="13">
    <source>
        <dbReference type="Proteomes" id="UP000887560"/>
    </source>
</evidence>
<feature type="transmembrane region" description="Helical" evidence="12">
    <location>
        <begin position="62"/>
        <end position="82"/>
    </location>
</feature>
<evidence type="ECO:0000256" key="2">
    <source>
        <dbReference type="ARBA" id="ARBA00004651"/>
    </source>
</evidence>
<organism evidence="13 14">
    <name type="scientific">Meloidogyne floridensis</name>
    <dbReference type="NCBI Taxonomy" id="298350"/>
    <lineage>
        <taxon>Eukaryota</taxon>
        <taxon>Metazoa</taxon>
        <taxon>Ecdysozoa</taxon>
        <taxon>Nematoda</taxon>
        <taxon>Chromadorea</taxon>
        <taxon>Rhabditida</taxon>
        <taxon>Tylenchina</taxon>
        <taxon>Tylenchomorpha</taxon>
        <taxon>Tylenchoidea</taxon>
        <taxon>Meloidogynidae</taxon>
        <taxon>Meloidogyninae</taxon>
        <taxon>Meloidogyne</taxon>
    </lineage>
</organism>
<dbReference type="GO" id="GO:0005886">
    <property type="term" value="C:plasma membrane"/>
    <property type="evidence" value="ECO:0007669"/>
    <property type="project" value="UniProtKB-SubCell"/>
</dbReference>
<dbReference type="InterPro" id="IPR000990">
    <property type="entry name" value="Innexin"/>
</dbReference>
<keyword evidence="11" id="KW-0407">Ion channel</keyword>
<proteinExistence type="predicted"/>
<keyword evidence="8 12" id="KW-1133">Transmembrane helix</keyword>
<evidence type="ECO:0000256" key="11">
    <source>
        <dbReference type="ARBA" id="ARBA00023303"/>
    </source>
</evidence>
<dbReference type="Pfam" id="PF00876">
    <property type="entry name" value="Innexin"/>
    <property type="match status" value="2"/>
</dbReference>
<evidence type="ECO:0000256" key="10">
    <source>
        <dbReference type="ARBA" id="ARBA00023136"/>
    </source>
</evidence>
<keyword evidence="7" id="KW-0965">Cell junction</keyword>
<evidence type="ECO:0000313" key="14">
    <source>
        <dbReference type="WBParaSite" id="scf7180000422318.g8754"/>
    </source>
</evidence>
<dbReference type="PANTHER" id="PTHR11893:SF32">
    <property type="entry name" value="INNEXIN"/>
    <property type="match status" value="1"/>
</dbReference>
<protein>
    <submittedName>
        <fullName evidence="14">Innexin</fullName>
    </submittedName>
</protein>
<reference evidence="14" key="1">
    <citation type="submission" date="2022-11" db="UniProtKB">
        <authorList>
            <consortium name="WormBaseParasite"/>
        </authorList>
    </citation>
    <scope>IDENTIFICATION</scope>
</reference>
<evidence type="ECO:0000256" key="1">
    <source>
        <dbReference type="ARBA" id="ARBA00004610"/>
    </source>
</evidence>
<comment type="subcellular location">
    <subcellularLocation>
        <location evidence="1">Cell junction</location>
        <location evidence="1">Gap junction</location>
    </subcellularLocation>
    <subcellularLocation>
        <location evidence="2">Cell membrane</location>
        <topology evidence="2">Multi-pass membrane protein</topology>
    </subcellularLocation>
</comment>
<evidence type="ECO:0000256" key="9">
    <source>
        <dbReference type="ARBA" id="ARBA00023065"/>
    </source>
</evidence>
<keyword evidence="9" id="KW-0406">Ion transport</keyword>
<dbReference type="Proteomes" id="UP000887560">
    <property type="component" value="Unplaced"/>
</dbReference>
<evidence type="ECO:0000256" key="8">
    <source>
        <dbReference type="ARBA" id="ARBA00022989"/>
    </source>
</evidence>
<evidence type="ECO:0000256" key="3">
    <source>
        <dbReference type="ARBA" id="ARBA00022448"/>
    </source>
</evidence>
<name>A0A915P409_9BILA</name>